<keyword evidence="2" id="KW-1185">Reference proteome</keyword>
<proteinExistence type="predicted"/>
<dbReference type="EMBL" id="JAYMYR010000009">
    <property type="protein sequence ID" value="KAK7342270.1"/>
    <property type="molecule type" value="Genomic_DNA"/>
</dbReference>
<organism evidence="1 2">
    <name type="scientific">Phaseolus coccineus</name>
    <name type="common">Scarlet runner bean</name>
    <name type="synonym">Phaseolus multiflorus</name>
    <dbReference type="NCBI Taxonomy" id="3886"/>
    <lineage>
        <taxon>Eukaryota</taxon>
        <taxon>Viridiplantae</taxon>
        <taxon>Streptophyta</taxon>
        <taxon>Embryophyta</taxon>
        <taxon>Tracheophyta</taxon>
        <taxon>Spermatophyta</taxon>
        <taxon>Magnoliopsida</taxon>
        <taxon>eudicotyledons</taxon>
        <taxon>Gunneridae</taxon>
        <taxon>Pentapetalae</taxon>
        <taxon>rosids</taxon>
        <taxon>fabids</taxon>
        <taxon>Fabales</taxon>
        <taxon>Fabaceae</taxon>
        <taxon>Papilionoideae</taxon>
        <taxon>50 kb inversion clade</taxon>
        <taxon>NPAAA clade</taxon>
        <taxon>indigoferoid/millettioid clade</taxon>
        <taxon>Phaseoleae</taxon>
        <taxon>Phaseolus</taxon>
    </lineage>
</organism>
<sequence length="132" mass="14960">MSGLELSDWSLRFSWWGDIGGKRECIVEVGCSGEIGLIMIFECRRVIGLIRLGDWLTGLAGGRFWMEMLINEFFGLYLGVVREKDEVSGRNNLWCGWHCDLKIMDPARRGTCASMAACWLSSDLKHLVAIIR</sequence>
<evidence type="ECO:0000313" key="1">
    <source>
        <dbReference type="EMBL" id="KAK7342270.1"/>
    </source>
</evidence>
<accession>A0AAN9LTV7</accession>
<reference evidence="1 2" key="1">
    <citation type="submission" date="2024-01" db="EMBL/GenBank/DDBJ databases">
        <title>The genomes of 5 underutilized Papilionoideae crops provide insights into root nodulation and disease resistanc.</title>
        <authorList>
            <person name="Jiang F."/>
        </authorList>
    </citation>
    <scope>NUCLEOTIDE SEQUENCE [LARGE SCALE GENOMIC DNA]</scope>
    <source>
        <strain evidence="1">JINMINGXINNONG_FW02</strain>
        <tissue evidence="1">Leaves</tissue>
    </source>
</reference>
<gene>
    <name evidence="1" type="ORF">VNO80_25216</name>
</gene>
<name>A0AAN9LTV7_PHACN</name>
<comment type="caution">
    <text evidence="1">The sequence shown here is derived from an EMBL/GenBank/DDBJ whole genome shotgun (WGS) entry which is preliminary data.</text>
</comment>
<dbReference type="Proteomes" id="UP001374584">
    <property type="component" value="Unassembled WGS sequence"/>
</dbReference>
<evidence type="ECO:0000313" key="2">
    <source>
        <dbReference type="Proteomes" id="UP001374584"/>
    </source>
</evidence>
<dbReference type="AlphaFoldDB" id="A0AAN9LTV7"/>
<protein>
    <submittedName>
        <fullName evidence="1">Uncharacterized protein</fullName>
    </submittedName>
</protein>